<feature type="transmembrane region" description="Helical" evidence="2">
    <location>
        <begin position="29"/>
        <end position="49"/>
    </location>
</feature>
<dbReference type="EMBL" id="MU157862">
    <property type="protein sequence ID" value="KAF9527386.1"/>
    <property type="molecule type" value="Genomic_DNA"/>
</dbReference>
<keyword evidence="2" id="KW-0472">Membrane</keyword>
<keyword evidence="2" id="KW-0812">Transmembrane</keyword>
<name>A0A9P6JNQ8_9AGAR</name>
<sequence>MYIVRFGSMRKTYRAAEWALEAKKTKTAIWWNVWVLLAMPVALPTLVLLSSGTAGDQDNAFRYGGAMDRAWKARIGGWLEETALSPPAPPYSAQHAYYTPCTTLDSTISTLTGVNWSTPLSTYSGGIFKPWAVTLTPWPEPLPLPQEDATRIEPSYAPPHKEHNNNVAEGSRSSTPDTPADEPTIRRNSPGWGFSPDPSLHGELPASPPRSAKANLNTMLLIPAL</sequence>
<keyword evidence="4" id="KW-1185">Reference proteome</keyword>
<reference evidence="3" key="1">
    <citation type="submission" date="2020-11" db="EMBL/GenBank/DDBJ databases">
        <authorList>
            <consortium name="DOE Joint Genome Institute"/>
            <person name="Ahrendt S."/>
            <person name="Riley R."/>
            <person name="Andreopoulos W."/>
            <person name="Labutti K."/>
            <person name="Pangilinan J."/>
            <person name="Ruiz-Duenas F.J."/>
            <person name="Barrasa J.M."/>
            <person name="Sanchez-Garcia M."/>
            <person name="Camarero S."/>
            <person name="Miyauchi S."/>
            <person name="Serrano A."/>
            <person name="Linde D."/>
            <person name="Babiker R."/>
            <person name="Drula E."/>
            <person name="Ayuso-Fernandez I."/>
            <person name="Pacheco R."/>
            <person name="Padilla G."/>
            <person name="Ferreira P."/>
            <person name="Barriuso J."/>
            <person name="Kellner H."/>
            <person name="Castanera R."/>
            <person name="Alfaro M."/>
            <person name="Ramirez L."/>
            <person name="Pisabarro A.G."/>
            <person name="Kuo A."/>
            <person name="Tritt A."/>
            <person name="Lipzen A."/>
            <person name="He G."/>
            <person name="Yan M."/>
            <person name="Ng V."/>
            <person name="Cullen D."/>
            <person name="Martin F."/>
            <person name="Rosso M.-N."/>
            <person name="Henrissat B."/>
            <person name="Hibbett D."/>
            <person name="Martinez A.T."/>
            <person name="Grigoriev I.V."/>
        </authorList>
    </citation>
    <scope>NUCLEOTIDE SEQUENCE</scope>
    <source>
        <strain evidence="3">CBS 506.95</strain>
    </source>
</reference>
<dbReference type="AlphaFoldDB" id="A0A9P6JNQ8"/>
<dbReference type="Proteomes" id="UP000807306">
    <property type="component" value="Unassembled WGS sequence"/>
</dbReference>
<protein>
    <recommendedName>
        <fullName evidence="5">Transmembrane protein</fullName>
    </recommendedName>
</protein>
<dbReference type="OrthoDB" id="3062801at2759"/>
<evidence type="ECO:0000256" key="1">
    <source>
        <dbReference type="SAM" id="MobiDB-lite"/>
    </source>
</evidence>
<accession>A0A9P6JNQ8</accession>
<feature type="compositionally biased region" description="Polar residues" evidence="1">
    <location>
        <begin position="165"/>
        <end position="177"/>
    </location>
</feature>
<gene>
    <name evidence="3" type="ORF">CPB83DRAFT_836744</name>
</gene>
<evidence type="ECO:0000313" key="4">
    <source>
        <dbReference type="Proteomes" id="UP000807306"/>
    </source>
</evidence>
<comment type="caution">
    <text evidence="3">The sequence shown here is derived from an EMBL/GenBank/DDBJ whole genome shotgun (WGS) entry which is preliminary data.</text>
</comment>
<evidence type="ECO:0000313" key="3">
    <source>
        <dbReference type="EMBL" id="KAF9527386.1"/>
    </source>
</evidence>
<proteinExistence type="predicted"/>
<keyword evidence="2" id="KW-1133">Transmembrane helix</keyword>
<evidence type="ECO:0008006" key="5">
    <source>
        <dbReference type="Google" id="ProtNLM"/>
    </source>
</evidence>
<organism evidence="3 4">
    <name type="scientific">Crepidotus variabilis</name>
    <dbReference type="NCBI Taxonomy" id="179855"/>
    <lineage>
        <taxon>Eukaryota</taxon>
        <taxon>Fungi</taxon>
        <taxon>Dikarya</taxon>
        <taxon>Basidiomycota</taxon>
        <taxon>Agaricomycotina</taxon>
        <taxon>Agaricomycetes</taxon>
        <taxon>Agaricomycetidae</taxon>
        <taxon>Agaricales</taxon>
        <taxon>Agaricineae</taxon>
        <taxon>Crepidotaceae</taxon>
        <taxon>Crepidotus</taxon>
    </lineage>
</organism>
<feature type="region of interest" description="Disordered" evidence="1">
    <location>
        <begin position="142"/>
        <end position="211"/>
    </location>
</feature>
<evidence type="ECO:0000256" key="2">
    <source>
        <dbReference type="SAM" id="Phobius"/>
    </source>
</evidence>